<comment type="caution">
    <text evidence="2">The sequence shown here is derived from an EMBL/GenBank/DDBJ whole genome shotgun (WGS) entry which is preliminary data.</text>
</comment>
<dbReference type="InterPro" id="IPR000120">
    <property type="entry name" value="Amidase"/>
</dbReference>
<dbReference type="EMBL" id="JAJHNU010000001">
    <property type="protein sequence ID" value="MDN4119676.1"/>
    <property type="molecule type" value="Genomic_DNA"/>
</dbReference>
<evidence type="ECO:0000259" key="1">
    <source>
        <dbReference type="Pfam" id="PF01425"/>
    </source>
</evidence>
<dbReference type="InterPro" id="IPR036928">
    <property type="entry name" value="AS_sf"/>
</dbReference>
<dbReference type="InterPro" id="IPR020556">
    <property type="entry name" value="Amidase_CS"/>
</dbReference>
<accession>A0ABT8EEG6</accession>
<sequence>MPITILELQAALESGSTTAVELTQRALERIQNEQGEGPACFIEVFAEQALEAARASDILRAAGLSRSLLEGLPMSVKNLFDVAGYPTLGGSIVLEDADPAMYHSVVVDRLLKAGAILLGSTNMTEFAFSGLGINPHYGTPSSVWQRDQARIPGGSSSGAGVAVADDMSVFSIGTDTGGSIRIPAAFNGVVGFKPTAERIPSDGTMPLSRSLDSSGPLAASVECCAIVDAVLSDQAYIPLLPSPLETLRFALPDAYVLEQMDDTVKEAFERSLALLLEHGAQIDTIAIPEFAQLPYINRQGGLVCAEAWALHRELIGSNESDYDPRVASRILRGKEMDCADYIDLLDTREAWIAAVEARLNGYDALLLPTVPIIAPRIADLQASDAAYFEANALILRNPSIINFLNGCALSIPCHADGQAPVGLMVAAPAYHDQHLLAIGAAIEQALYA</sequence>
<organism evidence="2 3">
    <name type="scientific">Alcaligenes endophyticus</name>
    <dbReference type="NCBI Taxonomy" id="1929088"/>
    <lineage>
        <taxon>Bacteria</taxon>
        <taxon>Pseudomonadati</taxon>
        <taxon>Pseudomonadota</taxon>
        <taxon>Betaproteobacteria</taxon>
        <taxon>Burkholderiales</taxon>
        <taxon>Alcaligenaceae</taxon>
        <taxon>Alcaligenes</taxon>
    </lineage>
</organism>
<dbReference type="SUPFAM" id="SSF75304">
    <property type="entry name" value="Amidase signature (AS) enzymes"/>
    <property type="match status" value="1"/>
</dbReference>
<name>A0ABT8EEG6_9BURK</name>
<dbReference type="RefSeq" id="WP_266124595.1">
    <property type="nucleotide sequence ID" value="NZ_JAJHNU010000001.1"/>
</dbReference>
<dbReference type="PANTHER" id="PTHR11895">
    <property type="entry name" value="TRANSAMIDASE"/>
    <property type="match status" value="1"/>
</dbReference>
<reference evidence="2" key="1">
    <citation type="submission" date="2021-11" db="EMBL/GenBank/DDBJ databases">
        <title>Draft genome sequence of Alcaligenes endophyticus type strain CCUG 75668T.</title>
        <authorList>
            <person name="Salva-Serra F."/>
            <person name="Duran R.E."/>
            <person name="Seeger M."/>
            <person name="Moore E.R.B."/>
            <person name="Jaen-Luchoro D."/>
        </authorList>
    </citation>
    <scope>NUCLEOTIDE SEQUENCE</scope>
    <source>
        <strain evidence="2">CCUG 75668</strain>
    </source>
</reference>
<dbReference type="PANTHER" id="PTHR11895:SF176">
    <property type="entry name" value="AMIDASE AMID-RELATED"/>
    <property type="match status" value="1"/>
</dbReference>
<dbReference type="Pfam" id="PF01425">
    <property type="entry name" value="Amidase"/>
    <property type="match status" value="1"/>
</dbReference>
<dbReference type="PROSITE" id="PS00571">
    <property type="entry name" value="AMIDASES"/>
    <property type="match status" value="1"/>
</dbReference>
<dbReference type="NCBIfam" id="NF005460">
    <property type="entry name" value="PRK07056.1"/>
    <property type="match status" value="1"/>
</dbReference>
<dbReference type="Proteomes" id="UP001168613">
    <property type="component" value="Unassembled WGS sequence"/>
</dbReference>
<feature type="domain" description="Amidase" evidence="1">
    <location>
        <begin position="21"/>
        <end position="436"/>
    </location>
</feature>
<dbReference type="InterPro" id="IPR023631">
    <property type="entry name" value="Amidase_dom"/>
</dbReference>
<keyword evidence="3" id="KW-1185">Reference proteome</keyword>
<dbReference type="Gene3D" id="3.90.1300.10">
    <property type="entry name" value="Amidase signature (AS) domain"/>
    <property type="match status" value="1"/>
</dbReference>
<gene>
    <name evidence="2" type="ORF">LMS43_00085</name>
</gene>
<proteinExistence type="predicted"/>
<evidence type="ECO:0000313" key="3">
    <source>
        <dbReference type="Proteomes" id="UP001168613"/>
    </source>
</evidence>
<evidence type="ECO:0000313" key="2">
    <source>
        <dbReference type="EMBL" id="MDN4119676.1"/>
    </source>
</evidence>
<protein>
    <submittedName>
        <fullName evidence="2">Amidase</fullName>
    </submittedName>
</protein>